<accession>A7GXJ9</accession>
<evidence type="ECO:0000313" key="3">
    <source>
        <dbReference type="EMBL" id="EAT99463.1"/>
    </source>
</evidence>
<protein>
    <recommendedName>
        <fullName evidence="2">DUF4139 domain-containing protein</fullName>
    </recommendedName>
</protein>
<organism evidence="3 4">
    <name type="scientific">Campylobacter curvus (strain 525.92)</name>
    <dbReference type="NCBI Taxonomy" id="360105"/>
    <lineage>
        <taxon>Bacteria</taxon>
        <taxon>Pseudomonadati</taxon>
        <taxon>Campylobacterota</taxon>
        <taxon>Epsilonproteobacteria</taxon>
        <taxon>Campylobacterales</taxon>
        <taxon>Campylobacteraceae</taxon>
        <taxon>Campylobacter</taxon>
    </lineage>
</organism>
<evidence type="ECO:0000256" key="1">
    <source>
        <dbReference type="SAM" id="Coils"/>
    </source>
</evidence>
<dbReference type="KEGG" id="ccv:CCV52592_0802"/>
<name>A7GXJ9_CAMC5</name>
<dbReference type="RefSeq" id="WP_009650217.1">
    <property type="nucleotide sequence ID" value="NC_009715.2"/>
</dbReference>
<reference evidence="3" key="1">
    <citation type="submission" date="2016-07" db="EMBL/GenBank/DDBJ databases">
        <title>Comparative genomics of the Campylobacter concisus group.</title>
        <authorList>
            <person name="Miller W.G."/>
            <person name="Yee E."/>
            <person name="Chapman M.H."/>
            <person name="Huynh S."/>
            <person name="Bono J.L."/>
            <person name="On S.L.W."/>
            <person name="StLeger J."/>
            <person name="Foster G."/>
            <person name="Parker C.T."/>
        </authorList>
    </citation>
    <scope>NUCLEOTIDE SEQUENCE</scope>
    <source>
        <strain evidence="3">525.92</strain>
    </source>
</reference>
<dbReference type="EMBL" id="CP000767">
    <property type="protein sequence ID" value="EAT99463.1"/>
    <property type="molecule type" value="Genomic_DNA"/>
</dbReference>
<keyword evidence="4" id="KW-1185">Reference proteome</keyword>
<dbReference type="HOGENOM" id="CLU_577073_0_0_7"/>
<evidence type="ECO:0000313" key="4">
    <source>
        <dbReference type="Proteomes" id="UP000006380"/>
    </source>
</evidence>
<gene>
    <name evidence="3" type="ORF">CCV52592_0802</name>
</gene>
<dbReference type="PANTHER" id="PTHR31005">
    <property type="entry name" value="DUF4139 DOMAIN-CONTAINING PROTEIN"/>
    <property type="match status" value="1"/>
</dbReference>
<dbReference type="InterPro" id="IPR011935">
    <property type="entry name" value="CHP02231"/>
</dbReference>
<feature type="coiled-coil region" evidence="1">
    <location>
        <begin position="74"/>
        <end position="101"/>
    </location>
</feature>
<keyword evidence="1" id="KW-0175">Coiled coil</keyword>
<feature type="domain" description="DUF4139" evidence="2">
    <location>
        <begin position="191"/>
        <end position="468"/>
    </location>
</feature>
<dbReference type="PANTHER" id="PTHR31005:SF8">
    <property type="entry name" value="DUF4139 DOMAIN-CONTAINING PROTEIN"/>
    <property type="match status" value="1"/>
</dbReference>
<evidence type="ECO:0000259" key="2">
    <source>
        <dbReference type="Pfam" id="PF13598"/>
    </source>
</evidence>
<dbReference type="AlphaFoldDB" id="A7GXJ9"/>
<dbReference type="InterPro" id="IPR037291">
    <property type="entry name" value="DUF4139"/>
</dbReference>
<dbReference type="OrthoDB" id="5372232at2"/>
<sequence length="473" mass="53395">MKAAVLSSTLAICALADENLIEVYANRVFLHQSFMDQKSSFSLNLPEPVTLNDIDVSASCEVRSLKLNEREIVKDDDYVEVEKAKKELVRLKNKLSALSSKSKFLSDFSLGKEVQDIAVLKDNSGKFYNLMLENFSEISAIEEAMNDLNSKIQKYSPKYFVRLDLSFECGPKFVKVSYPVNVDLRLQNKILADTANKKINIIQGLVVKNPLSQDLNNLTIALYPFAYSSNLSPSHFYPWYEGKDEPMLEVAAAPMANEAYDMASAKFGRSAKEVQGQNFQSTLSNSWRIKNVNLKSNEEGSFVYDKQNLDAKFDIFIDGYGASNAYVRAKFTPLKSVEYADTTIKIDGVNIAKTQGIKVLPSEENSIFFGKNDLISVKKEKINDFTKESFFGNNSSTTEAYKYTVKNGSNLAWNVTLQERLPISTHEDIKVSTKNTPKENGIDREGRVNWDFELKANESKDIEFSYELTKVKK</sequence>
<dbReference type="Proteomes" id="UP000006380">
    <property type="component" value="Chromosome"/>
</dbReference>
<proteinExistence type="predicted"/>
<dbReference type="Pfam" id="PF13598">
    <property type="entry name" value="DUF4139"/>
    <property type="match status" value="1"/>
</dbReference>